<evidence type="ECO:0000259" key="2">
    <source>
        <dbReference type="Pfam" id="PF12802"/>
    </source>
</evidence>
<name>F5Y9Y2_LEAAZ</name>
<dbReference type="InterPro" id="IPR036388">
    <property type="entry name" value="WH-like_DNA-bd_sf"/>
</dbReference>
<dbReference type="InParanoid" id="F5Y9Y2"/>
<dbReference type="RefSeq" id="WP_015709968.1">
    <property type="nucleotide sequence ID" value="NC_015577.1"/>
</dbReference>
<dbReference type="PANTHER" id="PTHR18964">
    <property type="entry name" value="ROK (REPRESSOR, ORF, KINASE) FAMILY"/>
    <property type="match status" value="1"/>
</dbReference>
<comment type="similarity">
    <text evidence="1">Belongs to the ROK (NagC/XylR) family.</text>
</comment>
<dbReference type="STRING" id="545695.TREAZ_2081"/>
<gene>
    <name evidence="3" type="ordered locus">TREAZ_2081</name>
</gene>
<dbReference type="AlphaFoldDB" id="F5Y9Y2"/>
<dbReference type="KEGG" id="taz:TREAZ_2081"/>
<evidence type="ECO:0000256" key="1">
    <source>
        <dbReference type="ARBA" id="ARBA00006479"/>
    </source>
</evidence>
<dbReference type="Gene3D" id="3.30.420.40">
    <property type="match status" value="2"/>
</dbReference>
<dbReference type="InterPro" id="IPR000835">
    <property type="entry name" value="HTH_MarR-typ"/>
</dbReference>
<reference evidence="3 4" key="2">
    <citation type="journal article" date="2011" name="ISME J.">
        <title>RNA-seq reveals cooperative metabolic interactions between two termite-gut spirochete species in co-culture.</title>
        <authorList>
            <person name="Rosenthal A.Z."/>
            <person name="Matson E.G."/>
            <person name="Eldar A."/>
            <person name="Leadbetter J.R."/>
        </authorList>
    </citation>
    <scope>NUCLEOTIDE SEQUENCE [LARGE SCALE GENOMIC DNA]</scope>
    <source>
        <strain evidence="4">ATCC BAA-888 / DSM 13862 / ZAS-9</strain>
    </source>
</reference>
<dbReference type="SUPFAM" id="SSF53067">
    <property type="entry name" value="Actin-like ATPase domain"/>
    <property type="match status" value="1"/>
</dbReference>
<accession>F5Y9Y2</accession>
<protein>
    <submittedName>
        <fullName evidence="3">ROK family protein</fullName>
    </submittedName>
</protein>
<proteinExistence type="inferred from homology"/>
<dbReference type="InterPro" id="IPR036390">
    <property type="entry name" value="WH_DNA-bd_sf"/>
</dbReference>
<evidence type="ECO:0000313" key="3">
    <source>
        <dbReference type="EMBL" id="AEF82969.1"/>
    </source>
</evidence>
<feature type="domain" description="HTH marR-type" evidence="2">
    <location>
        <begin position="14"/>
        <end position="58"/>
    </location>
</feature>
<dbReference type="PANTHER" id="PTHR18964:SF149">
    <property type="entry name" value="BIFUNCTIONAL UDP-N-ACETYLGLUCOSAMINE 2-EPIMERASE_N-ACETYLMANNOSAMINE KINASE"/>
    <property type="match status" value="1"/>
</dbReference>
<sequence>MKGVNHHSMNESNKYLVLRAISMFGPCSRTQLCEHTQLSKMTITNLVNEYIRQGVVEESGKIETAAGRRAGLLRIVPDSLLTLGVFVERGFTEIGMVNLNGSILRSERFEISPTEAADEFMDTILHICTKLVNDEWKDRIWGIGISAPGPLDPERGIILEPPGGFKGLVNIPIGEVLYKAFGIPTYLELGTHVGALSELYYGNKQGYTNFLYMILNEWIGGCVVSDQKVWQGASGLAGLMGGMVVDRDSLGKKSMSGCLQEYASISALIEYARENGGDPDITWNEIVSKARHGDGFACTVIDRLLRYLETSLISAIALLDIQCIYISGSALLGEDLIIPRLQESINRLMFAPDTRYVNVLAARYPINAELIGITALVMERHFER</sequence>
<keyword evidence="4" id="KW-1185">Reference proteome</keyword>
<dbReference type="InterPro" id="IPR043129">
    <property type="entry name" value="ATPase_NBD"/>
</dbReference>
<dbReference type="eggNOG" id="COG1940">
    <property type="taxonomic scope" value="Bacteria"/>
</dbReference>
<dbReference type="Gene3D" id="1.10.10.10">
    <property type="entry name" value="Winged helix-like DNA-binding domain superfamily/Winged helix DNA-binding domain"/>
    <property type="match status" value="1"/>
</dbReference>
<dbReference type="OrthoDB" id="369851at2"/>
<dbReference type="EMBL" id="CP001841">
    <property type="protein sequence ID" value="AEF82969.1"/>
    <property type="molecule type" value="Genomic_DNA"/>
</dbReference>
<dbReference type="HOGENOM" id="CLU_036604_13_1_12"/>
<dbReference type="InterPro" id="IPR000600">
    <property type="entry name" value="ROK"/>
</dbReference>
<reference evidence="4" key="1">
    <citation type="submission" date="2009-12" db="EMBL/GenBank/DDBJ databases">
        <title>Complete sequence of Treponema azotonutricium strain ZAS-9.</title>
        <authorList>
            <person name="Tetu S.G."/>
            <person name="Matson E."/>
            <person name="Ren Q."/>
            <person name="Seshadri R."/>
            <person name="Elbourne L."/>
            <person name="Hassan K.A."/>
            <person name="Durkin A."/>
            <person name="Radune D."/>
            <person name="Mohamoud Y."/>
            <person name="Shay R."/>
            <person name="Jin S."/>
            <person name="Zhang X."/>
            <person name="Lucey K."/>
            <person name="Ballor N.R."/>
            <person name="Ottesen E."/>
            <person name="Rosenthal R."/>
            <person name="Allen A."/>
            <person name="Leadbetter J.R."/>
            <person name="Paulsen I.T."/>
        </authorList>
    </citation>
    <scope>NUCLEOTIDE SEQUENCE [LARGE SCALE GENOMIC DNA]</scope>
    <source>
        <strain evidence="4">ATCC BAA-888 / DSM 13862 / ZAS-9</strain>
    </source>
</reference>
<dbReference type="Pfam" id="PF00480">
    <property type="entry name" value="ROK"/>
    <property type="match status" value="1"/>
</dbReference>
<evidence type="ECO:0000313" key="4">
    <source>
        <dbReference type="Proteomes" id="UP000009222"/>
    </source>
</evidence>
<organism evidence="3 4">
    <name type="scientific">Leadbettera azotonutricia (strain ATCC BAA-888 / DSM 13862 / ZAS-9)</name>
    <name type="common">Treponema azotonutricium</name>
    <dbReference type="NCBI Taxonomy" id="545695"/>
    <lineage>
        <taxon>Bacteria</taxon>
        <taxon>Pseudomonadati</taxon>
        <taxon>Spirochaetota</taxon>
        <taxon>Spirochaetia</taxon>
        <taxon>Spirochaetales</taxon>
        <taxon>Breznakiellaceae</taxon>
        <taxon>Leadbettera</taxon>
    </lineage>
</organism>
<dbReference type="Pfam" id="PF12802">
    <property type="entry name" value="MarR_2"/>
    <property type="match status" value="1"/>
</dbReference>
<dbReference type="Proteomes" id="UP000009222">
    <property type="component" value="Chromosome"/>
</dbReference>
<dbReference type="SUPFAM" id="SSF46785">
    <property type="entry name" value="Winged helix' DNA-binding domain"/>
    <property type="match status" value="1"/>
</dbReference>
<dbReference type="GO" id="GO:0003700">
    <property type="term" value="F:DNA-binding transcription factor activity"/>
    <property type="evidence" value="ECO:0007669"/>
    <property type="project" value="InterPro"/>
</dbReference>